<sequence>MLYLGVKQIALQKSFCGMNKTIWTSAVSKNENKNRSTPSSQSMLYSIVYFDKPSGGLREQRSLSASRSFTITRSNKNNDSEIISKFAFGTNHNGLTKSPSAFANGISGSWNHEKIYHKRSRVAQKGSVGDRRLGGTAEQRFFSESRVHWNNRSRRTDANIEQSGFETLLEWAFVGDDPQQTFTANKHEERIDQLRTLFR</sequence>
<dbReference type="EMBL" id="JBGFUD010000857">
    <property type="protein sequence ID" value="MFH4975344.1"/>
    <property type="molecule type" value="Genomic_DNA"/>
</dbReference>
<organism evidence="1 2">
    <name type="scientific">Gnathostoma spinigerum</name>
    <dbReference type="NCBI Taxonomy" id="75299"/>
    <lineage>
        <taxon>Eukaryota</taxon>
        <taxon>Metazoa</taxon>
        <taxon>Ecdysozoa</taxon>
        <taxon>Nematoda</taxon>
        <taxon>Chromadorea</taxon>
        <taxon>Rhabditida</taxon>
        <taxon>Spirurina</taxon>
        <taxon>Gnathostomatomorpha</taxon>
        <taxon>Gnathostomatoidea</taxon>
        <taxon>Gnathostomatidae</taxon>
        <taxon>Gnathostoma</taxon>
    </lineage>
</organism>
<gene>
    <name evidence="1" type="ORF">AB6A40_002053</name>
</gene>
<keyword evidence="2" id="KW-1185">Reference proteome</keyword>
<reference evidence="1 2" key="1">
    <citation type="submission" date="2024-08" db="EMBL/GenBank/DDBJ databases">
        <title>Gnathostoma spinigerum genome.</title>
        <authorList>
            <person name="Gonzalez-Bertolin B."/>
            <person name="Monzon S."/>
            <person name="Zaballos A."/>
            <person name="Jimenez P."/>
            <person name="Dekumyoy P."/>
            <person name="Varona S."/>
            <person name="Cuesta I."/>
            <person name="Sumanam S."/>
            <person name="Adisakwattana P."/>
            <person name="Gasser R.B."/>
            <person name="Hernandez-Gonzalez A."/>
            <person name="Young N.D."/>
            <person name="Perteguer M.J."/>
        </authorList>
    </citation>
    <scope>NUCLEOTIDE SEQUENCE [LARGE SCALE GENOMIC DNA]</scope>
    <source>
        <strain evidence="1">AL3</strain>
        <tissue evidence="1">Liver</tissue>
    </source>
</reference>
<dbReference type="AlphaFoldDB" id="A0ABD6E5N1"/>
<evidence type="ECO:0000313" key="2">
    <source>
        <dbReference type="Proteomes" id="UP001608902"/>
    </source>
</evidence>
<proteinExistence type="predicted"/>
<name>A0ABD6E5N1_9BILA</name>
<accession>A0ABD6E5N1</accession>
<dbReference type="Proteomes" id="UP001608902">
    <property type="component" value="Unassembled WGS sequence"/>
</dbReference>
<evidence type="ECO:0000313" key="1">
    <source>
        <dbReference type="EMBL" id="MFH4975344.1"/>
    </source>
</evidence>
<comment type="caution">
    <text evidence="1">The sequence shown here is derived from an EMBL/GenBank/DDBJ whole genome shotgun (WGS) entry which is preliminary data.</text>
</comment>
<protein>
    <submittedName>
        <fullName evidence="1">Uncharacterized protein</fullName>
    </submittedName>
</protein>